<evidence type="ECO:0000256" key="7">
    <source>
        <dbReference type="ARBA" id="ARBA00023004"/>
    </source>
</evidence>
<comment type="similarity">
    <text evidence="1">Belongs to the uracil-DNA glycosylase (UDG) superfamily. Type 4 (UDGa) family.</text>
</comment>
<dbReference type="NCBIfam" id="TIGR03915">
    <property type="entry name" value="SAM_7_link_chp"/>
    <property type="match status" value="1"/>
</dbReference>
<dbReference type="InterPro" id="IPR005122">
    <property type="entry name" value="Uracil-DNA_glycosylase-like"/>
</dbReference>
<keyword evidence="4" id="KW-0479">Metal-binding</keyword>
<dbReference type="SMART" id="SM00987">
    <property type="entry name" value="UreE_C"/>
    <property type="match status" value="1"/>
</dbReference>
<dbReference type="GO" id="GO:0003887">
    <property type="term" value="F:DNA-directed DNA polymerase activity"/>
    <property type="evidence" value="ECO:0007669"/>
    <property type="project" value="UniProtKB-EC"/>
</dbReference>
<dbReference type="InterPro" id="IPR005273">
    <property type="entry name" value="Ura-DNA_glyco_family4"/>
</dbReference>
<gene>
    <name evidence="12" type="ORF">J2X09_004003</name>
</gene>
<keyword evidence="9" id="KW-0234">DNA repair</keyword>
<keyword evidence="5" id="KW-0227">DNA damage</keyword>
<evidence type="ECO:0000256" key="9">
    <source>
        <dbReference type="ARBA" id="ARBA00023204"/>
    </source>
</evidence>
<evidence type="ECO:0000256" key="6">
    <source>
        <dbReference type="ARBA" id="ARBA00022801"/>
    </source>
</evidence>
<dbReference type="InterPro" id="IPR051536">
    <property type="entry name" value="UDG_Type-4/5"/>
</dbReference>
<organism evidence="12 13">
    <name type="scientific">Hydrogenophaga laconesensis</name>
    <dbReference type="NCBI Taxonomy" id="1805971"/>
    <lineage>
        <taxon>Bacteria</taxon>
        <taxon>Pseudomonadati</taxon>
        <taxon>Pseudomonadota</taxon>
        <taxon>Betaproteobacteria</taxon>
        <taxon>Burkholderiales</taxon>
        <taxon>Comamonadaceae</taxon>
        <taxon>Hydrogenophaga</taxon>
    </lineage>
</organism>
<keyword evidence="12" id="KW-0808">Transferase</keyword>
<accession>A0ABU1VFK3</accession>
<dbReference type="InterPro" id="IPR023875">
    <property type="entry name" value="DNA_repair_put"/>
</dbReference>
<keyword evidence="7" id="KW-0408">Iron</keyword>
<comment type="caution">
    <text evidence="12">The sequence shown here is derived from an EMBL/GenBank/DDBJ whole genome shotgun (WGS) entry which is preliminary data.</text>
</comment>
<dbReference type="SUPFAM" id="SSF52141">
    <property type="entry name" value="Uracil-DNA glycosylase-like"/>
    <property type="match status" value="1"/>
</dbReference>
<dbReference type="EMBL" id="JAVDWE010000013">
    <property type="protein sequence ID" value="MDR7096246.1"/>
    <property type="molecule type" value="Genomic_DNA"/>
</dbReference>
<evidence type="ECO:0000256" key="3">
    <source>
        <dbReference type="ARBA" id="ARBA00022485"/>
    </source>
</evidence>
<dbReference type="Proteomes" id="UP001265550">
    <property type="component" value="Unassembled WGS sequence"/>
</dbReference>
<evidence type="ECO:0000256" key="5">
    <source>
        <dbReference type="ARBA" id="ARBA00022763"/>
    </source>
</evidence>
<protein>
    <recommendedName>
        <fullName evidence="2">Type-4 uracil-DNA glycosylase</fullName>
    </recommendedName>
</protein>
<dbReference type="PANTHER" id="PTHR33693">
    <property type="entry name" value="TYPE-5 URACIL-DNA GLYCOSYLASE"/>
    <property type="match status" value="1"/>
</dbReference>
<evidence type="ECO:0000256" key="8">
    <source>
        <dbReference type="ARBA" id="ARBA00023014"/>
    </source>
</evidence>
<dbReference type="Pfam" id="PF03167">
    <property type="entry name" value="UDG"/>
    <property type="match status" value="1"/>
</dbReference>
<reference evidence="12 13" key="1">
    <citation type="submission" date="2023-07" db="EMBL/GenBank/DDBJ databases">
        <title>Sorghum-associated microbial communities from plants grown in Nebraska, USA.</title>
        <authorList>
            <person name="Schachtman D."/>
        </authorList>
    </citation>
    <scope>NUCLEOTIDE SEQUENCE [LARGE SCALE GENOMIC DNA]</scope>
    <source>
        <strain evidence="12 13">BE240</strain>
    </source>
</reference>
<feature type="domain" description="Uracil-DNA glycosylase-like" evidence="11">
    <location>
        <begin position="315"/>
        <end position="472"/>
    </location>
</feature>
<dbReference type="PANTHER" id="PTHR33693:SF9">
    <property type="entry name" value="TYPE-4 URACIL-DNA GLYCOSYLASE"/>
    <property type="match status" value="1"/>
</dbReference>
<keyword evidence="3" id="KW-0004">4Fe-4S</keyword>
<evidence type="ECO:0000256" key="2">
    <source>
        <dbReference type="ARBA" id="ARBA00019403"/>
    </source>
</evidence>
<dbReference type="InterPro" id="IPR025404">
    <property type="entry name" value="DUF4130"/>
</dbReference>
<evidence type="ECO:0000256" key="4">
    <source>
        <dbReference type="ARBA" id="ARBA00022723"/>
    </source>
</evidence>
<dbReference type="NCBIfam" id="TIGR03914">
    <property type="entry name" value="UDG_fam_dom"/>
    <property type="match status" value="1"/>
</dbReference>
<evidence type="ECO:0000256" key="1">
    <source>
        <dbReference type="ARBA" id="ARBA00006521"/>
    </source>
</evidence>
<evidence type="ECO:0000256" key="10">
    <source>
        <dbReference type="SAM" id="MobiDB-lite"/>
    </source>
</evidence>
<name>A0ABU1VFK3_9BURK</name>
<evidence type="ECO:0000259" key="11">
    <source>
        <dbReference type="SMART" id="SM00986"/>
    </source>
</evidence>
<dbReference type="SMART" id="SM00986">
    <property type="entry name" value="UDG"/>
    <property type="match status" value="1"/>
</dbReference>
<evidence type="ECO:0000313" key="12">
    <source>
        <dbReference type="EMBL" id="MDR7096246.1"/>
    </source>
</evidence>
<keyword evidence="12" id="KW-0548">Nucleotidyltransferase</keyword>
<keyword evidence="6" id="KW-0378">Hydrolase</keyword>
<feature type="region of interest" description="Disordered" evidence="10">
    <location>
        <begin position="257"/>
        <end position="289"/>
    </location>
</feature>
<keyword evidence="13" id="KW-1185">Reference proteome</keyword>
<proteinExistence type="inferred from homology"/>
<dbReference type="Pfam" id="PF13566">
    <property type="entry name" value="DUF4130"/>
    <property type="match status" value="1"/>
</dbReference>
<dbReference type="Gene3D" id="3.40.470.10">
    <property type="entry name" value="Uracil-DNA glycosylase-like domain"/>
    <property type="match status" value="1"/>
</dbReference>
<keyword evidence="8" id="KW-0411">Iron-sulfur</keyword>
<dbReference type="InterPro" id="IPR036895">
    <property type="entry name" value="Uracil-DNA_glycosylase-like_sf"/>
</dbReference>
<dbReference type="CDD" id="cd10030">
    <property type="entry name" value="UDG-F4_TTUDGA_SPO1dp_like"/>
    <property type="match status" value="1"/>
</dbReference>
<evidence type="ECO:0000313" key="13">
    <source>
        <dbReference type="Proteomes" id="UP001265550"/>
    </source>
</evidence>
<dbReference type="RefSeq" id="WP_204735022.1">
    <property type="nucleotide sequence ID" value="NZ_JAVDWE010000013.1"/>
</dbReference>
<sequence length="494" mass="55015">MHWTVECDASDATVALRALSSAIACGAQPDDVTWRDGARMQGDLLCDEGAGVAAPPPETMPLRALRSLPTGAMALAETVAMHADPDRFQRLHAWALDLKTDPRRWRDTLDPRRLVLERMAREVRREIHKMHAFVRFRQIDDGAEVRYAAWFEPVHHIVRAAAPFFAQRFAAMHWAILTPRLCVHWNREGLVFSPGADRSLAPAADAGEALWLDYYRSIFNPSRLKTAAMMREMPRRYWHNLPETRAITELIQTAPQRSARMVAQASESQRRRPTELPRAVPHTPRTPQEQLDDLGRRARHCSACPVACAATQTVWGEGRVGARLMIVGEQPGDHEDLAGRPFVGPAGSLLRQAIAELGWPEAELYLTNAVKHFHFLARGKRRIHKTPGQRAVEACEQWLEAEIRLVAPRAILALGATAASSLLGEPVGVAQSQGRWLRRTDGLPVWVVHHPAAVLRRSASGAPCFGDWVAAMRPAWEPDQVSASQRASRTTVTP</sequence>